<dbReference type="Proteomes" id="UP000199608">
    <property type="component" value="Unassembled WGS sequence"/>
</dbReference>
<evidence type="ECO:0008006" key="4">
    <source>
        <dbReference type="Google" id="ProtNLM"/>
    </source>
</evidence>
<evidence type="ECO:0000313" key="3">
    <source>
        <dbReference type="Proteomes" id="UP000199608"/>
    </source>
</evidence>
<evidence type="ECO:0000256" key="1">
    <source>
        <dbReference type="SAM" id="MobiDB-lite"/>
    </source>
</evidence>
<organism evidence="2 3">
    <name type="scientific">Desulfobacula phenolica</name>
    <dbReference type="NCBI Taxonomy" id="90732"/>
    <lineage>
        <taxon>Bacteria</taxon>
        <taxon>Pseudomonadati</taxon>
        <taxon>Thermodesulfobacteriota</taxon>
        <taxon>Desulfobacteria</taxon>
        <taxon>Desulfobacterales</taxon>
        <taxon>Desulfobacteraceae</taxon>
        <taxon>Desulfobacula</taxon>
    </lineage>
</organism>
<evidence type="ECO:0000313" key="2">
    <source>
        <dbReference type="EMBL" id="SDU46233.1"/>
    </source>
</evidence>
<dbReference type="RefSeq" id="WP_092235837.1">
    <property type="nucleotide sequence ID" value="NZ_FNLL01000009.1"/>
</dbReference>
<protein>
    <recommendedName>
        <fullName evidence="4">LTXXQ motif family protein</fullName>
    </recommendedName>
</protein>
<accession>A0A1H2IQ55</accession>
<keyword evidence="3" id="KW-1185">Reference proteome</keyword>
<feature type="region of interest" description="Disordered" evidence="1">
    <location>
        <begin position="150"/>
        <end position="183"/>
    </location>
</feature>
<name>A0A1H2IQ55_9BACT</name>
<dbReference type="AlphaFoldDB" id="A0A1H2IQ55"/>
<sequence>MNSNFSKKIGTGVIVFVIMVCFTPSLAGAFTPDYQRQDKGFDRQDHNQPALGIWRNPQMVQKLKLTKEQVKQLRDADFTFREKCLELKAQLDAFRLQMDKAFSDDIVDNAAVIQLAKKISDIKGKIFIQDIESRLAVGKILNGDQIKKLRPDDMHQKKQDSGHGKKAIPGPHGMEMPDDKKVF</sequence>
<feature type="compositionally biased region" description="Basic and acidic residues" evidence="1">
    <location>
        <begin position="150"/>
        <end position="163"/>
    </location>
</feature>
<gene>
    <name evidence="2" type="ORF">SAMN04487931_10980</name>
</gene>
<dbReference type="EMBL" id="FNLL01000009">
    <property type="protein sequence ID" value="SDU46233.1"/>
    <property type="molecule type" value="Genomic_DNA"/>
</dbReference>
<proteinExistence type="predicted"/>
<reference evidence="3" key="1">
    <citation type="submission" date="2016-10" db="EMBL/GenBank/DDBJ databases">
        <authorList>
            <person name="Varghese N."/>
            <person name="Submissions S."/>
        </authorList>
    </citation>
    <scope>NUCLEOTIDE SEQUENCE [LARGE SCALE GENOMIC DNA]</scope>
    <source>
        <strain evidence="3">DSM 3384</strain>
    </source>
</reference>
<dbReference type="Gene3D" id="1.20.120.1490">
    <property type="match status" value="1"/>
</dbReference>